<sequence>MEADSLVTANATKLCVRNQNTVQDSFHGALTRVEMLSMSFHPSSLRLGRKISYIYMGLIIAVHHHPHKLRL</sequence>
<reference evidence="1" key="1">
    <citation type="submission" date="2022-11" db="EMBL/GenBank/DDBJ databases">
        <authorList>
            <person name="Hyden B.L."/>
            <person name="Feng K."/>
            <person name="Yates T."/>
            <person name="Jawdy S."/>
            <person name="Smart L.B."/>
            <person name="Muchero W."/>
        </authorList>
    </citation>
    <scope>NUCLEOTIDE SEQUENCE</scope>
    <source>
        <tissue evidence="1">Shoot tip</tissue>
    </source>
</reference>
<name>A0A9Q0PVM9_9ROSI</name>
<protein>
    <submittedName>
        <fullName evidence="1">Uncharacterized protein</fullName>
    </submittedName>
</protein>
<keyword evidence="2" id="KW-1185">Reference proteome</keyword>
<reference evidence="1" key="2">
    <citation type="journal article" date="2023" name="Int. J. Mol. Sci.">
        <title>De Novo Assembly and Annotation of 11 Diverse Shrub Willow (Salix) Genomes Reveals Novel Gene Organization in Sex-Linked Regions.</title>
        <authorList>
            <person name="Hyden B."/>
            <person name="Feng K."/>
            <person name="Yates T.B."/>
            <person name="Jawdy S."/>
            <person name="Cereghino C."/>
            <person name="Smart L.B."/>
            <person name="Muchero W."/>
        </authorList>
    </citation>
    <scope>NUCLEOTIDE SEQUENCE</scope>
    <source>
        <tissue evidence="1">Shoot tip</tissue>
    </source>
</reference>
<accession>A0A9Q0PVM9</accession>
<comment type="caution">
    <text evidence="1">The sequence shown here is derived from an EMBL/GenBank/DDBJ whole genome shotgun (WGS) entry which is preliminary data.</text>
</comment>
<dbReference type="EMBL" id="JAPFFM010000017">
    <property type="protein sequence ID" value="KAJ6695232.1"/>
    <property type="molecule type" value="Genomic_DNA"/>
</dbReference>
<gene>
    <name evidence="1" type="ORF">OIU74_014387</name>
</gene>
<dbReference type="Proteomes" id="UP001151752">
    <property type="component" value="Chromosome 3"/>
</dbReference>
<proteinExistence type="predicted"/>
<dbReference type="AlphaFoldDB" id="A0A9Q0PVM9"/>
<evidence type="ECO:0000313" key="2">
    <source>
        <dbReference type="Proteomes" id="UP001151752"/>
    </source>
</evidence>
<organism evidence="1 2">
    <name type="scientific">Salix koriyanagi</name>
    <dbReference type="NCBI Taxonomy" id="2511006"/>
    <lineage>
        <taxon>Eukaryota</taxon>
        <taxon>Viridiplantae</taxon>
        <taxon>Streptophyta</taxon>
        <taxon>Embryophyta</taxon>
        <taxon>Tracheophyta</taxon>
        <taxon>Spermatophyta</taxon>
        <taxon>Magnoliopsida</taxon>
        <taxon>eudicotyledons</taxon>
        <taxon>Gunneridae</taxon>
        <taxon>Pentapetalae</taxon>
        <taxon>rosids</taxon>
        <taxon>fabids</taxon>
        <taxon>Malpighiales</taxon>
        <taxon>Salicaceae</taxon>
        <taxon>Saliceae</taxon>
        <taxon>Salix</taxon>
    </lineage>
</organism>
<evidence type="ECO:0000313" key="1">
    <source>
        <dbReference type="EMBL" id="KAJ6695232.1"/>
    </source>
</evidence>